<evidence type="ECO:0008006" key="2">
    <source>
        <dbReference type="Google" id="ProtNLM"/>
    </source>
</evidence>
<comment type="caution">
    <text evidence="1">The sequence shown here is derived from an EMBL/GenBank/DDBJ whole genome shotgun (WGS) entry which is preliminary data.</text>
</comment>
<proteinExistence type="predicted"/>
<sequence length="148" mass="16472">MSIKVQIKGLKELQVAFRKSPMLVGKEIQKAIATAVMIIHRNAKMETPTKSGTLRRGIKSRIAPFRGMIESTVAYGVYVHEGTSAHLIRAVNKRALYWKGARHPVKSVQHPGTKANPFMKRGAEKSEGQVQAIFQKAVNNITRKLAVR</sequence>
<gene>
    <name evidence="1" type="ORF">S03H2_52371</name>
</gene>
<reference evidence="1" key="1">
    <citation type="journal article" date="2014" name="Front. Microbiol.">
        <title>High frequency of phylogenetically diverse reductive dehalogenase-homologous genes in deep subseafloor sedimentary metagenomes.</title>
        <authorList>
            <person name="Kawai M."/>
            <person name="Futagami T."/>
            <person name="Toyoda A."/>
            <person name="Takaki Y."/>
            <person name="Nishi S."/>
            <person name="Hori S."/>
            <person name="Arai W."/>
            <person name="Tsubouchi T."/>
            <person name="Morono Y."/>
            <person name="Uchiyama I."/>
            <person name="Ito T."/>
            <person name="Fujiyama A."/>
            <person name="Inagaki F."/>
            <person name="Takami H."/>
        </authorList>
    </citation>
    <scope>NUCLEOTIDE SEQUENCE</scope>
    <source>
        <strain evidence="1">Expedition CK06-06</strain>
    </source>
</reference>
<organism evidence="1">
    <name type="scientific">marine sediment metagenome</name>
    <dbReference type="NCBI Taxonomy" id="412755"/>
    <lineage>
        <taxon>unclassified sequences</taxon>
        <taxon>metagenomes</taxon>
        <taxon>ecological metagenomes</taxon>
    </lineage>
</organism>
<accession>X1H5G9</accession>
<name>X1H5G9_9ZZZZ</name>
<evidence type="ECO:0000313" key="1">
    <source>
        <dbReference type="EMBL" id="GAH65426.1"/>
    </source>
</evidence>
<dbReference type="EMBL" id="BARU01033265">
    <property type="protein sequence ID" value="GAH65426.1"/>
    <property type="molecule type" value="Genomic_DNA"/>
</dbReference>
<protein>
    <recommendedName>
        <fullName evidence="2">HK97 gp10 family phage protein</fullName>
    </recommendedName>
</protein>
<dbReference type="AlphaFoldDB" id="X1H5G9"/>